<sequence length="466" mass="52071">MGGDKVSKGTKRLHEDDGDAHRRDEGANVQPLDVLSMQQLLESMGADKFEPRVVAQLQEFVHRYVTEILVDAQEYSMYADKQTIDADDIRLAISSRLNHHYAQVPPRELMMELADKRNSIPLPPISNEYGVRLPPLQYQLVTKESDRHEPQKTPNTPRLGDTSGLGGGLRGEAARPPIHPRIEGSRNKKYARRPIPINLNSNIVWSSISNIAMPIPRSASMIPALRRSRSASMSSLAQVDLSTLETDVVLDYARKVMHLQPQPATPAEKLQMLFALSQKLMKWFLEDRERVQKQFKSSSLNTSSQTEPPLSPLHIQQVEPRCSGTHQTKEAEKRSVASRILASAVAPVAVSSSRPTAAIDTPDNLVVHAQTSPTQPAEIPTTPAQSSQESEQQHVAEDEPSSLSIPVTLLPAEPLRQQATQYQQPDALQVYMQVQRSVICMQKYIRGFTARRRFFKALEELLQGRA</sequence>
<comment type="caution">
    <text evidence="7">The sequence shown here is derived from an EMBL/GenBank/DDBJ whole genome shotgun (WGS) entry which is preliminary data.</text>
</comment>
<protein>
    <submittedName>
        <fullName evidence="7">Transcription initiation factor IID 31kD subunit</fullName>
    </submittedName>
</protein>
<accession>A0A833W806</accession>
<feature type="region of interest" description="Disordered" evidence="6">
    <location>
        <begin position="295"/>
        <end position="335"/>
    </location>
</feature>
<dbReference type="GO" id="GO:0046982">
    <property type="term" value="F:protein heterodimerization activity"/>
    <property type="evidence" value="ECO:0007669"/>
    <property type="project" value="InterPro"/>
</dbReference>
<dbReference type="GO" id="GO:0005669">
    <property type="term" value="C:transcription factor TFIID complex"/>
    <property type="evidence" value="ECO:0007669"/>
    <property type="project" value="TreeGrafter"/>
</dbReference>
<dbReference type="AlphaFoldDB" id="A0A833W806"/>
<dbReference type="Proteomes" id="UP000602510">
    <property type="component" value="Unassembled WGS sequence"/>
</dbReference>
<keyword evidence="5" id="KW-0539">Nucleus</keyword>
<organism evidence="7 8">
    <name type="scientific">Phytophthora infestans</name>
    <name type="common">Potato late blight agent</name>
    <name type="synonym">Botrytis infestans</name>
    <dbReference type="NCBI Taxonomy" id="4787"/>
    <lineage>
        <taxon>Eukaryota</taxon>
        <taxon>Sar</taxon>
        <taxon>Stramenopiles</taxon>
        <taxon>Oomycota</taxon>
        <taxon>Peronosporomycetes</taxon>
        <taxon>Peronosporales</taxon>
        <taxon>Peronosporaceae</taxon>
        <taxon>Phytophthora</taxon>
    </lineage>
</organism>
<dbReference type="Pfam" id="PF02291">
    <property type="entry name" value="TFIID-31kDa"/>
    <property type="match status" value="1"/>
</dbReference>
<name>A0A833W806_PHYIN</name>
<feature type="compositionally biased region" description="Polar residues" evidence="6">
    <location>
        <begin position="295"/>
        <end position="308"/>
    </location>
</feature>
<feature type="region of interest" description="Disordered" evidence="6">
    <location>
        <begin position="1"/>
        <end position="31"/>
    </location>
</feature>
<dbReference type="SUPFAM" id="SSF47113">
    <property type="entry name" value="Histone-fold"/>
    <property type="match status" value="1"/>
</dbReference>
<dbReference type="Gene3D" id="1.10.20.10">
    <property type="entry name" value="Histone, subunit A"/>
    <property type="match status" value="1"/>
</dbReference>
<feature type="region of interest" description="Disordered" evidence="6">
    <location>
        <begin position="143"/>
        <end position="183"/>
    </location>
</feature>
<dbReference type="InterPro" id="IPR003162">
    <property type="entry name" value="TFIID-31"/>
</dbReference>
<comment type="similarity">
    <text evidence="2">Belongs to the TAF9 family.</text>
</comment>
<feature type="region of interest" description="Disordered" evidence="6">
    <location>
        <begin position="371"/>
        <end position="402"/>
    </location>
</feature>
<evidence type="ECO:0000313" key="7">
    <source>
        <dbReference type="EMBL" id="KAF4046114.1"/>
    </source>
</evidence>
<feature type="compositionally biased region" description="Basic and acidic residues" evidence="6">
    <location>
        <begin position="12"/>
        <end position="26"/>
    </location>
</feature>
<evidence type="ECO:0000256" key="3">
    <source>
        <dbReference type="ARBA" id="ARBA00023015"/>
    </source>
</evidence>
<dbReference type="CDD" id="cd07979">
    <property type="entry name" value="HFD_TAF9"/>
    <property type="match status" value="1"/>
</dbReference>
<evidence type="ECO:0000256" key="5">
    <source>
        <dbReference type="ARBA" id="ARBA00023242"/>
    </source>
</evidence>
<proteinExistence type="inferred from homology"/>
<comment type="subcellular location">
    <subcellularLocation>
        <location evidence="1">Nucleus</location>
    </subcellularLocation>
</comment>
<gene>
    <name evidence="7" type="ORF">GN244_ATG01455</name>
</gene>
<dbReference type="PANTHER" id="PTHR48068:SF4">
    <property type="entry name" value="TATA-BOX BINDING PROTEIN ASSOCIATED FACTOR 9"/>
    <property type="match status" value="1"/>
</dbReference>
<evidence type="ECO:0000256" key="4">
    <source>
        <dbReference type="ARBA" id="ARBA00023163"/>
    </source>
</evidence>
<dbReference type="GO" id="GO:0003713">
    <property type="term" value="F:transcription coactivator activity"/>
    <property type="evidence" value="ECO:0007669"/>
    <property type="project" value="TreeGrafter"/>
</dbReference>
<dbReference type="InterPro" id="IPR051431">
    <property type="entry name" value="TFIID_subunit_9"/>
</dbReference>
<dbReference type="GO" id="GO:0016251">
    <property type="term" value="F:RNA polymerase II general transcription initiation factor activity"/>
    <property type="evidence" value="ECO:0007669"/>
    <property type="project" value="TreeGrafter"/>
</dbReference>
<dbReference type="InterPro" id="IPR009072">
    <property type="entry name" value="Histone-fold"/>
</dbReference>
<dbReference type="EMBL" id="WSZM01000030">
    <property type="protein sequence ID" value="KAF4046114.1"/>
    <property type="molecule type" value="Genomic_DNA"/>
</dbReference>
<evidence type="ECO:0000256" key="2">
    <source>
        <dbReference type="ARBA" id="ARBA00007646"/>
    </source>
</evidence>
<evidence type="ECO:0000313" key="8">
    <source>
        <dbReference type="Proteomes" id="UP000602510"/>
    </source>
</evidence>
<evidence type="ECO:0000256" key="1">
    <source>
        <dbReference type="ARBA" id="ARBA00004123"/>
    </source>
</evidence>
<dbReference type="GO" id="GO:0000124">
    <property type="term" value="C:SAGA complex"/>
    <property type="evidence" value="ECO:0007669"/>
    <property type="project" value="TreeGrafter"/>
</dbReference>
<dbReference type="GO" id="GO:0051123">
    <property type="term" value="P:RNA polymerase II preinitiation complex assembly"/>
    <property type="evidence" value="ECO:0007669"/>
    <property type="project" value="TreeGrafter"/>
</dbReference>
<dbReference type="PROSITE" id="PS50096">
    <property type="entry name" value="IQ"/>
    <property type="match status" value="1"/>
</dbReference>
<dbReference type="PANTHER" id="PTHR48068">
    <property type="entry name" value="TAF9 RNA POLYMERASE II, TATA BOX-BINDING PROTEIN (TBP)-ASSOCIATED FACTOR"/>
    <property type="match status" value="1"/>
</dbReference>
<keyword evidence="4" id="KW-0804">Transcription</keyword>
<evidence type="ECO:0000256" key="6">
    <source>
        <dbReference type="SAM" id="MobiDB-lite"/>
    </source>
</evidence>
<keyword evidence="8" id="KW-1185">Reference proteome</keyword>
<keyword evidence="3" id="KW-0805">Transcription regulation</keyword>
<reference evidence="7" key="1">
    <citation type="submission" date="2020-04" db="EMBL/GenBank/DDBJ databases">
        <title>Hybrid Assembly of Korean Phytophthora infestans isolates.</title>
        <authorList>
            <person name="Prokchorchik M."/>
            <person name="Lee Y."/>
            <person name="Seo J."/>
            <person name="Cho J.-H."/>
            <person name="Park Y.-E."/>
            <person name="Jang D.-C."/>
            <person name="Im J.-S."/>
            <person name="Choi J.-G."/>
            <person name="Park H.-J."/>
            <person name="Lee G.-B."/>
            <person name="Lee Y.-G."/>
            <person name="Hong S.-Y."/>
            <person name="Cho K."/>
            <person name="Sohn K.H."/>
        </authorList>
    </citation>
    <scope>NUCLEOTIDE SEQUENCE</scope>
    <source>
        <strain evidence="7">KR_1_A1</strain>
    </source>
</reference>